<dbReference type="PANTHER" id="PTHR15615">
    <property type="match status" value="1"/>
</dbReference>
<evidence type="ECO:0000313" key="4">
    <source>
        <dbReference type="Proteomes" id="UP000001640"/>
    </source>
</evidence>
<feature type="domain" description="Cyclin-like" evidence="2">
    <location>
        <begin position="45"/>
        <end position="129"/>
    </location>
</feature>
<dbReference type="CDD" id="cd20557">
    <property type="entry name" value="CYCLIN_ScPCL1-like"/>
    <property type="match status" value="1"/>
</dbReference>
<name>G0VG10_NAUCA</name>
<dbReference type="EMBL" id="HE576756">
    <property type="protein sequence ID" value="CCC70429.1"/>
    <property type="molecule type" value="Genomic_DNA"/>
</dbReference>
<dbReference type="InterPro" id="IPR006671">
    <property type="entry name" value="Cyclin_N"/>
</dbReference>
<dbReference type="PANTHER" id="PTHR15615:SF10">
    <property type="entry name" value="PHO85 CYCLIN-2-RELATED"/>
    <property type="match status" value="1"/>
</dbReference>
<gene>
    <name evidence="3" type="primary">NCAS0E03590</name>
    <name evidence="3" type="ordered locus">NCAS_0E03590</name>
</gene>
<dbReference type="Proteomes" id="UP000001640">
    <property type="component" value="Chromosome 5"/>
</dbReference>
<protein>
    <recommendedName>
        <fullName evidence="2">Cyclin-like domain-containing protein</fullName>
    </recommendedName>
</protein>
<dbReference type="SUPFAM" id="SSF47954">
    <property type="entry name" value="Cyclin-like"/>
    <property type="match status" value="1"/>
</dbReference>
<proteinExistence type="inferred from homology"/>
<sequence length="272" mass="30375">MSRTKQGRLLRLIQTPVSPEIVKFLVQKLASQLAETAPTAPSLTQFITNLINASNVPMTTLLVTATYIDRFFQLVHSKQTIPHHVFLGCLIIATKFVNDYSIKNLNWSQYTDSFIPIHQVNLIERQILNLFQYNLTLGEDAILQSMNGFNTNSIPLISKEFVAIDMDYPSASSLSYPSPPMSRSSSMAESRSYSNTTASVSMEDEDDFIPFCTKTFAKVNNLIPSLDEKQRLLLSSTSSSNSFSSSCSYSYSNSNSNDSNYTLSGWVSSFFP</sequence>
<comment type="similarity">
    <text evidence="1">Belongs to the cyclin family.</text>
</comment>
<dbReference type="InterPro" id="IPR013763">
    <property type="entry name" value="Cyclin-like_dom"/>
</dbReference>
<reference evidence="3 4" key="1">
    <citation type="journal article" date="2011" name="Proc. Natl. Acad. Sci. U.S.A.">
        <title>Evolutionary erosion of yeast sex chromosomes by mating-type switching accidents.</title>
        <authorList>
            <person name="Gordon J.L."/>
            <person name="Armisen D."/>
            <person name="Proux-Wera E."/>
            <person name="Oheigeartaigh S.S."/>
            <person name="Byrne K.P."/>
            <person name="Wolfe K.H."/>
        </authorList>
    </citation>
    <scope>NUCLEOTIDE SEQUENCE [LARGE SCALE GENOMIC DNA]</scope>
    <source>
        <strain evidence="4">ATCC 76901 / BCRC 22586 / CBS 4309 / NBRC 1992 / NRRL Y-12630</strain>
    </source>
</reference>
<dbReference type="InterPro" id="IPR036915">
    <property type="entry name" value="Cyclin-like_sf"/>
</dbReference>
<dbReference type="InterPro" id="IPR013922">
    <property type="entry name" value="Cyclin_PHO80-like"/>
</dbReference>
<dbReference type="GeneID" id="96904058"/>
<dbReference type="OrthoDB" id="10250320at2759"/>
<evidence type="ECO:0000313" key="3">
    <source>
        <dbReference type="EMBL" id="CCC70429.1"/>
    </source>
</evidence>
<evidence type="ECO:0000259" key="2">
    <source>
        <dbReference type="SMART" id="SM00385"/>
    </source>
</evidence>
<dbReference type="STRING" id="1064592.G0VG10"/>
<dbReference type="GO" id="GO:0016538">
    <property type="term" value="F:cyclin-dependent protein serine/threonine kinase regulator activity"/>
    <property type="evidence" value="ECO:0007669"/>
    <property type="project" value="TreeGrafter"/>
</dbReference>
<dbReference type="HOGENOM" id="CLU_018149_0_0_1"/>
<dbReference type="SMART" id="SM00385">
    <property type="entry name" value="CYCLIN"/>
    <property type="match status" value="1"/>
</dbReference>
<dbReference type="Pfam" id="PF00134">
    <property type="entry name" value="Cyclin_N"/>
    <property type="match status" value="1"/>
</dbReference>
<dbReference type="InParanoid" id="G0VG10"/>
<dbReference type="GO" id="GO:0000307">
    <property type="term" value="C:cyclin-dependent protein kinase holoenzyme complex"/>
    <property type="evidence" value="ECO:0007669"/>
    <property type="project" value="UniProtKB-ARBA"/>
</dbReference>
<dbReference type="GO" id="GO:0005634">
    <property type="term" value="C:nucleus"/>
    <property type="evidence" value="ECO:0007669"/>
    <property type="project" value="TreeGrafter"/>
</dbReference>
<dbReference type="KEGG" id="ncs:NCAS_0E03590"/>
<dbReference type="RefSeq" id="XP_003676786.1">
    <property type="nucleotide sequence ID" value="XM_003676738.1"/>
</dbReference>
<dbReference type="GO" id="GO:0019901">
    <property type="term" value="F:protein kinase binding"/>
    <property type="evidence" value="ECO:0007669"/>
    <property type="project" value="InterPro"/>
</dbReference>
<dbReference type="OMA" id="WSRFANG"/>
<dbReference type="AlphaFoldDB" id="G0VG10"/>
<dbReference type="eggNOG" id="KOG1674">
    <property type="taxonomic scope" value="Eukaryota"/>
</dbReference>
<accession>G0VG10</accession>
<reference key="2">
    <citation type="submission" date="2011-08" db="EMBL/GenBank/DDBJ databases">
        <title>Genome sequence of Naumovozyma castellii.</title>
        <authorList>
            <person name="Gordon J.L."/>
            <person name="Armisen D."/>
            <person name="Proux-Wera E."/>
            <person name="OhEigeartaigh S.S."/>
            <person name="Byrne K.P."/>
            <person name="Wolfe K.H."/>
        </authorList>
    </citation>
    <scope>NUCLEOTIDE SEQUENCE</scope>
    <source>
        <strain>Type strain:CBS 4309</strain>
    </source>
</reference>
<keyword evidence="4" id="KW-1185">Reference proteome</keyword>
<dbReference type="Gene3D" id="1.10.472.10">
    <property type="entry name" value="Cyclin-like"/>
    <property type="match status" value="1"/>
</dbReference>
<keyword evidence="1" id="KW-0195">Cyclin</keyword>
<organism evidence="3 4">
    <name type="scientific">Naumovozyma castellii</name>
    <name type="common">Yeast</name>
    <name type="synonym">Saccharomyces castellii</name>
    <dbReference type="NCBI Taxonomy" id="27288"/>
    <lineage>
        <taxon>Eukaryota</taxon>
        <taxon>Fungi</taxon>
        <taxon>Dikarya</taxon>
        <taxon>Ascomycota</taxon>
        <taxon>Saccharomycotina</taxon>
        <taxon>Saccharomycetes</taxon>
        <taxon>Saccharomycetales</taxon>
        <taxon>Saccharomycetaceae</taxon>
        <taxon>Naumovozyma</taxon>
    </lineage>
</organism>
<evidence type="ECO:0000256" key="1">
    <source>
        <dbReference type="RuleBase" id="RU000383"/>
    </source>
</evidence>